<dbReference type="PROSITE" id="PS51123">
    <property type="entry name" value="OMPA_2"/>
    <property type="match status" value="1"/>
</dbReference>
<proteinExistence type="predicted"/>
<accession>A0A5C6RT77</accession>
<dbReference type="PANTHER" id="PTHR30329:SF21">
    <property type="entry name" value="LIPOPROTEIN YIAD-RELATED"/>
    <property type="match status" value="1"/>
</dbReference>
<dbReference type="InterPro" id="IPR036737">
    <property type="entry name" value="OmpA-like_sf"/>
</dbReference>
<evidence type="ECO:0000256" key="1">
    <source>
        <dbReference type="ARBA" id="ARBA00004442"/>
    </source>
</evidence>
<keyword evidence="7" id="KW-1185">Reference proteome</keyword>
<dbReference type="InterPro" id="IPR011990">
    <property type="entry name" value="TPR-like_helical_dom_sf"/>
</dbReference>
<dbReference type="EMBL" id="VOOS01000003">
    <property type="protein sequence ID" value="TXB65154.1"/>
    <property type="molecule type" value="Genomic_DNA"/>
</dbReference>
<dbReference type="SUPFAM" id="SSF82171">
    <property type="entry name" value="DPP6 N-terminal domain-like"/>
    <property type="match status" value="1"/>
</dbReference>
<name>A0A5C6RT77_9FLAO</name>
<dbReference type="OrthoDB" id="9809364at2"/>
<reference evidence="6 7" key="1">
    <citation type="submission" date="2019-08" db="EMBL/GenBank/DDBJ databases">
        <title>Genome of Vicingus serpentipes NCIMB 15042.</title>
        <authorList>
            <person name="Bowman J.P."/>
        </authorList>
    </citation>
    <scope>NUCLEOTIDE SEQUENCE [LARGE SCALE GENOMIC DNA]</scope>
    <source>
        <strain evidence="6 7">NCIMB 15042</strain>
    </source>
</reference>
<sequence length="794" mass="91348">MHKFLIVSFFIFFSALNGVSQSSKQAGKFFNKGQYQEALDQYLLLDSNLLEDNDNFRIGACFYIANHNQVKGIKYLEDYTVESDSVITVAYFYLGSLYHKNYQFDKSIETLNGFLSKLETELSNRNIDEETYFNFKTEAENIISYCNYGKSMMVSPRNVLVENLGENINSKYQEYAPAISLDEKELIFTTRRPEGNISAISDDGDYYENIYSSELLKGSLSEISKNKSEAGFFNLKTEFEYSIPEKLPEIINGENHNASIQISNDGNKLYFYRDSDVWTAQKTDSTWDEPIKLADFSTDFFEPSVYITLDEKTMYITSEKEGGFGKMDIYVSKIDSNGNWSEMKNLGPKINTQDDEDISYVSPDNNIIYFSSKGHSSMGGYDIFKSIKKNGEWSAPINMGSPVNTPYNDAFFIMTPKYNRGYYSSERPEGLGGMDLYRLTFADERNPLAELAGLVLQGDSLVPAKSKIEMKEVETSISSVQNSKEQTGEYLLLVEHGKTYEMYVETEGFAPYKKTFVVPEQLEYYQLYQEIHHVYLRDSEGNIIGQEIITHNAFNDIDNALSSNDTLKQLYSKENYSKFVRDSSNSSVERFVDVKFYITEDSLVSLLSKDEKLKFIFPKYAEISFLYKNDEEFRYALNSYVQGKKIDIDYLRHKSILLNEINTQEELSSSIGGLEFSNEKPIVILFDYNQFAVDSLSKRELDLVYNIMVKYPQIKFLIKGYTDSKGSKNYNELLSTRRAMKVYNYMLKKGVDRSRLKYKGFGASNPIAPNVNIDNTDNPEGRALNRRVEFEMFD</sequence>
<protein>
    <submittedName>
        <fullName evidence="6">OmpA family protein</fullName>
    </submittedName>
</protein>
<dbReference type="InterPro" id="IPR011659">
    <property type="entry name" value="WD40"/>
</dbReference>
<dbReference type="AlphaFoldDB" id="A0A5C6RT77"/>
<dbReference type="PANTHER" id="PTHR30329">
    <property type="entry name" value="STATOR ELEMENT OF FLAGELLAR MOTOR COMPLEX"/>
    <property type="match status" value="1"/>
</dbReference>
<dbReference type="Proteomes" id="UP000321721">
    <property type="component" value="Unassembled WGS sequence"/>
</dbReference>
<evidence type="ECO:0000313" key="6">
    <source>
        <dbReference type="EMBL" id="TXB65154.1"/>
    </source>
</evidence>
<dbReference type="Gene3D" id="3.30.1330.60">
    <property type="entry name" value="OmpA-like domain"/>
    <property type="match status" value="1"/>
</dbReference>
<evidence type="ECO:0000256" key="4">
    <source>
        <dbReference type="PROSITE-ProRule" id="PRU00473"/>
    </source>
</evidence>
<dbReference type="InterPro" id="IPR006665">
    <property type="entry name" value="OmpA-like"/>
</dbReference>
<dbReference type="InterPro" id="IPR050330">
    <property type="entry name" value="Bact_OuterMem_StrucFunc"/>
</dbReference>
<dbReference type="GO" id="GO:0009279">
    <property type="term" value="C:cell outer membrane"/>
    <property type="evidence" value="ECO:0007669"/>
    <property type="project" value="UniProtKB-SubCell"/>
</dbReference>
<dbReference type="InterPro" id="IPR006664">
    <property type="entry name" value="OMP_bac"/>
</dbReference>
<organism evidence="6 7">
    <name type="scientific">Vicingus serpentipes</name>
    <dbReference type="NCBI Taxonomy" id="1926625"/>
    <lineage>
        <taxon>Bacteria</taxon>
        <taxon>Pseudomonadati</taxon>
        <taxon>Bacteroidota</taxon>
        <taxon>Flavobacteriia</taxon>
        <taxon>Flavobacteriales</taxon>
        <taxon>Vicingaceae</taxon>
        <taxon>Vicingus</taxon>
    </lineage>
</organism>
<comment type="subcellular location">
    <subcellularLocation>
        <location evidence="1">Cell outer membrane</location>
    </subcellularLocation>
</comment>
<dbReference type="SUPFAM" id="SSF48452">
    <property type="entry name" value="TPR-like"/>
    <property type="match status" value="1"/>
</dbReference>
<evidence type="ECO:0000259" key="5">
    <source>
        <dbReference type="PROSITE" id="PS51123"/>
    </source>
</evidence>
<evidence type="ECO:0000313" key="7">
    <source>
        <dbReference type="Proteomes" id="UP000321721"/>
    </source>
</evidence>
<keyword evidence="2 4" id="KW-0472">Membrane</keyword>
<keyword evidence="3" id="KW-0998">Cell outer membrane</keyword>
<dbReference type="Pfam" id="PF07676">
    <property type="entry name" value="PD40"/>
    <property type="match status" value="2"/>
</dbReference>
<evidence type="ECO:0000256" key="2">
    <source>
        <dbReference type="ARBA" id="ARBA00023136"/>
    </source>
</evidence>
<dbReference type="Pfam" id="PF00691">
    <property type="entry name" value="OmpA"/>
    <property type="match status" value="1"/>
</dbReference>
<dbReference type="PRINTS" id="PR01021">
    <property type="entry name" value="OMPADOMAIN"/>
</dbReference>
<gene>
    <name evidence="6" type="ORF">FRY74_06940</name>
</gene>
<evidence type="ECO:0000256" key="3">
    <source>
        <dbReference type="ARBA" id="ARBA00023237"/>
    </source>
</evidence>
<dbReference type="CDD" id="cd07185">
    <property type="entry name" value="OmpA_C-like"/>
    <property type="match status" value="1"/>
</dbReference>
<feature type="domain" description="OmpA-like" evidence="5">
    <location>
        <begin position="672"/>
        <end position="794"/>
    </location>
</feature>
<dbReference type="RefSeq" id="WP_147099936.1">
    <property type="nucleotide sequence ID" value="NZ_VOOS01000003.1"/>
</dbReference>
<comment type="caution">
    <text evidence="6">The sequence shown here is derived from an EMBL/GenBank/DDBJ whole genome shotgun (WGS) entry which is preliminary data.</text>
</comment>
<dbReference type="SUPFAM" id="SSF103088">
    <property type="entry name" value="OmpA-like"/>
    <property type="match status" value="1"/>
</dbReference>